<keyword evidence="1" id="KW-0805">Transcription regulation</keyword>
<organism evidence="5 6">
    <name type="scientific">Actinocrispum wychmicini</name>
    <dbReference type="NCBI Taxonomy" id="1213861"/>
    <lineage>
        <taxon>Bacteria</taxon>
        <taxon>Bacillati</taxon>
        <taxon>Actinomycetota</taxon>
        <taxon>Actinomycetes</taxon>
        <taxon>Pseudonocardiales</taxon>
        <taxon>Pseudonocardiaceae</taxon>
        <taxon>Actinocrispum</taxon>
    </lineage>
</organism>
<evidence type="ECO:0000313" key="6">
    <source>
        <dbReference type="Proteomes" id="UP000295680"/>
    </source>
</evidence>
<dbReference type="PANTHER" id="PTHR43132">
    <property type="entry name" value="ARSENICAL RESISTANCE OPERON REPRESSOR ARSR-RELATED"/>
    <property type="match status" value="1"/>
</dbReference>
<dbReference type="InterPro" id="IPR011991">
    <property type="entry name" value="ArsR-like_HTH"/>
</dbReference>
<evidence type="ECO:0000256" key="3">
    <source>
        <dbReference type="ARBA" id="ARBA00023163"/>
    </source>
</evidence>
<sequence length="330" mass="36285">MYFTSADIARTRVAPRPDPLWELILAIQMLRRQPGDLLFHTWRDQAKDAMRSADFGARLRPLLALVPRIGYFPDFLTPSDSLYGLAEGLDAIRFTPRPMLRNDIQCLARSRHLAYLPPTAGPLAAGDPTTLVELTDTLQACYDLTVRPHHRGAHSALARDRQLRAEALADNGVDGLFASLHPWVSWSHGELRIPGHCDQEMFLDGRGLLLIPAYFCVGAPITLFDAALPPVLIYPAQHHLDTLPGRENTPRAALTALVGGTRAAILNAIGAHLDPVTTTDLSRHLTISAASASEHTTVLRNAGLITSHREGNRMLHRPTSLGRELLTTAW</sequence>
<comment type="caution">
    <text evidence="5">The sequence shown here is derived from an EMBL/GenBank/DDBJ whole genome shotgun (WGS) entry which is preliminary data.</text>
</comment>
<dbReference type="SUPFAM" id="SSF46785">
    <property type="entry name" value="Winged helix' DNA-binding domain"/>
    <property type="match status" value="1"/>
</dbReference>
<accession>A0A4R2K517</accession>
<reference evidence="5 6" key="1">
    <citation type="submission" date="2019-03" db="EMBL/GenBank/DDBJ databases">
        <title>Genomic Encyclopedia of Type Strains, Phase IV (KMG-IV): sequencing the most valuable type-strain genomes for metagenomic binning, comparative biology and taxonomic classification.</title>
        <authorList>
            <person name="Goeker M."/>
        </authorList>
    </citation>
    <scope>NUCLEOTIDE SEQUENCE [LARGE SCALE GENOMIC DNA]</scope>
    <source>
        <strain evidence="5 6">DSM 45934</strain>
    </source>
</reference>
<dbReference type="InterPro" id="IPR036388">
    <property type="entry name" value="WH-like_DNA-bd_sf"/>
</dbReference>
<dbReference type="CDD" id="cd00090">
    <property type="entry name" value="HTH_ARSR"/>
    <property type="match status" value="1"/>
</dbReference>
<dbReference type="Proteomes" id="UP000295680">
    <property type="component" value="Unassembled WGS sequence"/>
</dbReference>
<evidence type="ECO:0000259" key="4">
    <source>
        <dbReference type="PROSITE" id="PS50987"/>
    </source>
</evidence>
<dbReference type="PANTHER" id="PTHR43132:SF8">
    <property type="entry name" value="HTH-TYPE TRANSCRIPTIONAL REGULATOR KMTR"/>
    <property type="match status" value="1"/>
</dbReference>
<dbReference type="Gene3D" id="1.10.10.10">
    <property type="entry name" value="Winged helix-like DNA-binding domain superfamily/Winged helix DNA-binding domain"/>
    <property type="match status" value="1"/>
</dbReference>
<dbReference type="InterPro" id="IPR051011">
    <property type="entry name" value="Metal_resp_trans_reg"/>
</dbReference>
<keyword evidence="2" id="KW-0238">DNA-binding</keyword>
<dbReference type="GO" id="GO:0003677">
    <property type="term" value="F:DNA binding"/>
    <property type="evidence" value="ECO:0007669"/>
    <property type="project" value="UniProtKB-KW"/>
</dbReference>
<dbReference type="InterPro" id="IPR036390">
    <property type="entry name" value="WH_DNA-bd_sf"/>
</dbReference>
<protein>
    <submittedName>
        <fullName evidence="5">Regulatory ArsR family protein</fullName>
    </submittedName>
</protein>
<dbReference type="PROSITE" id="PS50987">
    <property type="entry name" value="HTH_ARSR_2"/>
    <property type="match status" value="1"/>
</dbReference>
<proteinExistence type="predicted"/>
<dbReference type="EMBL" id="SLWS01000001">
    <property type="protein sequence ID" value="TCO64878.1"/>
    <property type="molecule type" value="Genomic_DNA"/>
</dbReference>
<evidence type="ECO:0000313" key="5">
    <source>
        <dbReference type="EMBL" id="TCO64878.1"/>
    </source>
</evidence>
<keyword evidence="3" id="KW-0804">Transcription</keyword>
<dbReference type="SMART" id="SM00418">
    <property type="entry name" value="HTH_ARSR"/>
    <property type="match status" value="1"/>
</dbReference>
<feature type="domain" description="HTH arsR-type" evidence="4">
    <location>
        <begin position="240"/>
        <end position="330"/>
    </location>
</feature>
<gene>
    <name evidence="5" type="ORF">EV192_101662</name>
</gene>
<dbReference type="GO" id="GO:0003700">
    <property type="term" value="F:DNA-binding transcription factor activity"/>
    <property type="evidence" value="ECO:0007669"/>
    <property type="project" value="InterPro"/>
</dbReference>
<evidence type="ECO:0000256" key="1">
    <source>
        <dbReference type="ARBA" id="ARBA00023015"/>
    </source>
</evidence>
<evidence type="ECO:0000256" key="2">
    <source>
        <dbReference type="ARBA" id="ARBA00023125"/>
    </source>
</evidence>
<keyword evidence="6" id="KW-1185">Reference proteome</keyword>
<dbReference type="AlphaFoldDB" id="A0A4R2K517"/>
<dbReference type="InterPro" id="IPR001845">
    <property type="entry name" value="HTH_ArsR_DNA-bd_dom"/>
</dbReference>
<name>A0A4R2K517_9PSEU</name>